<evidence type="ECO:0000256" key="3">
    <source>
        <dbReference type="ARBA" id="ARBA00022741"/>
    </source>
</evidence>
<dbReference type="PANTHER" id="PTHR47964">
    <property type="entry name" value="ATP-DEPENDENT DNA HELICASE HOMOLOG RECG, CHLOROPLASTIC"/>
    <property type="match status" value="1"/>
</dbReference>
<dbReference type="Pfam" id="PF02559">
    <property type="entry name" value="CarD_TRCF_RID"/>
    <property type="match status" value="1"/>
</dbReference>
<dbReference type="Pfam" id="PF03461">
    <property type="entry name" value="TRCF"/>
    <property type="match status" value="1"/>
</dbReference>
<evidence type="ECO:0000256" key="8">
    <source>
        <dbReference type="ARBA" id="ARBA00023125"/>
    </source>
</evidence>
<name>A0A7X1B4D7_9BACT</name>
<dbReference type="Pfam" id="PF00271">
    <property type="entry name" value="Helicase_C"/>
    <property type="match status" value="1"/>
</dbReference>
<dbReference type="SMART" id="SM00490">
    <property type="entry name" value="HELICc"/>
    <property type="match status" value="1"/>
</dbReference>
<comment type="similarity">
    <text evidence="10 13">In the N-terminal section; belongs to the UvrB family.</text>
</comment>
<keyword evidence="18" id="KW-1185">Reference proteome</keyword>
<dbReference type="FunFam" id="3.40.50.300:FF:000546">
    <property type="entry name" value="Transcription-repair-coupling factor"/>
    <property type="match status" value="1"/>
</dbReference>
<dbReference type="PROSITE" id="PS51192">
    <property type="entry name" value="HELICASE_ATP_BIND_1"/>
    <property type="match status" value="1"/>
</dbReference>
<evidence type="ECO:0000256" key="2">
    <source>
        <dbReference type="ARBA" id="ARBA00022490"/>
    </source>
</evidence>
<dbReference type="GO" id="GO:0000716">
    <property type="term" value="P:transcription-coupled nucleotide-excision repair, DNA damage recognition"/>
    <property type="evidence" value="ECO:0007669"/>
    <property type="project" value="UniProtKB-UniRule"/>
</dbReference>
<evidence type="ECO:0000256" key="12">
    <source>
        <dbReference type="ARBA" id="ARBA00070128"/>
    </source>
</evidence>
<dbReference type="InterPro" id="IPR014001">
    <property type="entry name" value="Helicase_ATP-bd"/>
</dbReference>
<evidence type="ECO:0000256" key="6">
    <source>
        <dbReference type="ARBA" id="ARBA00022806"/>
    </source>
</evidence>
<dbReference type="InterPro" id="IPR001650">
    <property type="entry name" value="Helicase_C-like"/>
</dbReference>
<dbReference type="NCBIfam" id="TIGR00580">
    <property type="entry name" value="mfd"/>
    <property type="match status" value="1"/>
</dbReference>
<evidence type="ECO:0000259" key="16">
    <source>
        <dbReference type="PROSITE" id="PS51194"/>
    </source>
</evidence>
<evidence type="ECO:0000256" key="4">
    <source>
        <dbReference type="ARBA" id="ARBA00022763"/>
    </source>
</evidence>
<keyword evidence="7 13" id="KW-0067">ATP-binding</keyword>
<evidence type="ECO:0000313" key="17">
    <source>
        <dbReference type="EMBL" id="MBC2604170.1"/>
    </source>
</evidence>
<evidence type="ECO:0000256" key="10">
    <source>
        <dbReference type="ARBA" id="ARBA00061104"/>
    </source>
</evidence>
<comment type="similarity">
    <text evidence="11 13">In the C-terminal section; belongs to the helicase family. RecG subfamily.</text>
</comment>
<dbReference type="PROSITE" id="PS51194">
    <property type="entry name" value="HELICASE_CTER"/>
    <property type="match status" value="1"/>
</dbReference>
<dbReference type="PANTHER" id="PTHR47964:SF1">
    <property type="entry name" value="ATP-DEPENDENT DNA HELICASE HOMOLOG RECG, CHLOROPLASTIC"/>
    <property type="match status" value="1"/>
</dbReference>
<dbReference type="EMBL" id="JACHVA010000139">
    <property type="protein sequence ID" value="MBC2604170.1"/>
    <property type="molecule type" value="Genomic_DNA"/>
</dbReference>
<dbReference type="GO" id="GO:0005524">
    <property type="term" value="F:ATP binding"/>
    <property type="evidence" value="ECO:0007669"/>
    <property type="project" value="UniProtKB-UniRule"/>
</dbReference>
<gene>
    <name evidence="13 17" type="primary">mfd</name>
    <name evidence="17" type="ORF">H5P30_20495</name>
</gene>
<sequence>MEPVHFPGHLDRYSGVVESALGWMAADWLREHRSTQSFLLAPKFRTALQRAVEISFFRDQLGLSFRILPFPPLAKESGASDGARVEAEWDRAAALAALLDRKKGDNLLFVTTPDALLDPVIPRSQLRAQRLAIRTGEEIPPAELARRLSEELGYDNEPVCERPGEFAVRGNLLDVYPVSLAHPVRIDFFGDEVESIRPFDPTSQLSEGNLREVWIGPTQGSAEGVSDGALADYLDRPTTWILEEPDTLRREHPILFEKPERPTHGKGKLPAPSSSGAPTLARIFERPGAEKDSALLLSEVETVLPLALVSENIPLTTKDPEILRGELIRGLLGADRTAHEESTRLRFLHKVAQLASEGAKVHLVLPGESEENRFREWMAQDAILRDFDPPILHGNLRKGAWRETETGDELYITDREIFGRDRTRLEKISERALPTRNAVDGLLDFSEMVEGDHLVHLTHGICIFRGIAPKEIDGETRELITLEFAEGIRISLPLTEAHLLSRYVGLRKSTPKLGKPGSGIWEKARRSAENSTLDLAAQLLEIQAKRVTTPGHAFAEDTPWQTDFESSFPFRETPDQLAAIQSAKRDMEKDRPMDRLVCGDVGFGKTEVAIRAIFKAVMDGKQAALLVPTTVLCQQHFQSFRDRFADFPLSVEMLSRFRTPSEQKRIRQQLKHGRIDVVVGTHSLLSKSVKFKDLGLLVIDEEHRFGVRQKEELKRMRTHVDVLSMSATPIPRTLYLALAGARDLSVIETPPRDRLPVETMVHPYSEGLIRSAVDQEISRGGQVFYLHNRVKTIRAVEKKLSAMFPRLRIAVGHGQMEEGELEQVMTEFVAGRYDLLLCTTIIESGLDIPNCNTMIIEGADRFGLSQLYQLRGRVGRFNRQAYAYLLLHRHTGVLESARKRLSAIRQYNQLGAGYRIAMKDLELRGAGNLIGSEQSGEIAGVGFDLYCQLLRQSIARLKGEVTASHVRAEVRLDFINRGMGGVRARPVGEARFEVFRKEAVDSGRIKTVAAEIPGEYIPESRIRVDLYRRLGLVSNREEMDRIEKEIADRFGKMPESVKILLAVTRIRLEAEYHQIASVATEGPLLRLKRTGKEGSYVKIGSRFPRLTQKKPLSRLAEITRMIARL</sequence>
<organism evidence="17 18">
    <name type="scientific">Puniceicoccus vermicola</name>
    <dbReference type="NCBI Taxonomy" id="388746"/>
    <lineage>
        <taxon>Bacteria</taxon>
        <taxon>Pseudomonadati</taxon>
        <taxon>Verrucomicrobiota</taxon>
        <taxon>Opitutia</taxon>
        <taxon>Puniceicoccales</taxon>
        <taxon>Puniceicoccaceae</taxon>
        <taxon>Puniceicoccus</taxon>
    </lineage>
</organism>
<keyword evidence="6" id="KW-0347">Helicase</keyword>
<dbReference type="RefSeq" id="WP_185694782.1">
    <property type="nucleotide sequence ID" value="NZ_JACHVA010000139.1"/>
</dbReference>
<dbReference type="InterPro" id="IPR036101">
    <property type="entry name" value="CarD-like/TRCF_RID_sf"/>
</dbReference>
<keyword evidence="3 13" id="KW-0547">Nucleotide-binding</keyword>
<dbReference type="Pfam" id="PF17757">
    <property type="entry name" value="UvrB_inter"/>
    <property type="match status" value="1"/>
</dbReference>
<evidence type="ECO:0000256" key="7">
    <source>
        <dbReference type="ARBA" id="ARBA00022840"/>
    </source>
</evidence>
<dbReference type="GO" id="GO:0006355">
    <property type="term" value="P:regulation of DNA-templated transcription"/>
    <property type="evidence" value="ECO:0007669"/>
    <property type="project" value="UniProtKB-UniRule"/>
</dbReference>
<evidence type="ECO:0000259" key="15">
    <source>
        <dbReference type="PROSITE" id="PS51192"/>
    </source>
</evidence>
<evidence type="ECO:0000256" key="13">
    <source>
        <dbReference type="HAMAP-Rule" id="MF_00969"/>
    </source>
</evidence>
<dbReference type="Gene3D" id="3.30.2060.10">
    <property type="entry name" value="Penicillin-binding protein 1b domain"/>
    <property type="match status" value="1"/>
</dbReference>
<proteinExistence type="inferred from homology"/>
<dbReference type="SMART" id="SM00982">
    <property type="entry name" value="TRCF"/>
    <property type="match status" value="1"/>
</dbReference>
<dbReference type="HAMAP" id="MF_00969">
    <property type="entry name" value="TRCF"/>
    <property type="match status" value="1"/>
</dbReference>
<dbReference type="Pfam" id="PF00270">
    <property type="entry name" value="DEAD"/>
    <property type="match status" value="1"/>
</dbReference>
<dbReference type="Gene3D" id="3.90.1150.50">
    <property type="entry name" value="Transcription-repair-coupling factor, D7 domain"/>
    <property type="match status" value="1"/>
</dbReference>
<dbReference type="InterPro" id="IPR003711">
    <property type="entry name" value="CarD-like/TRCF_RID"/>
</dbReference>
<dbReference type="InterPro" id="IPR047112">
    <property type="entry name" value="RecG/Mfd"/>
</dbReference>
<comment type="caution">
    <text evidence="17">The sequence shown here is derived from an EMBL/GenBank/DDBJ whole genome shotgun (WGS) entry which is preliminary data.</text>
</comment>
<evidence type="ECO:0000256" key="11">
    <source>
        <dbReference type="ARBA" id="ARBA00061399"/>
    </source>
</evidence>
<dbReference type="SUPFAM" id="SSF143517">
    <property type="entry name" value="TRCF domain-like"/>
    <property type="match status" value="1"/>
</dbReference>
<feature type="domain" description="Helicase ATP-binding" evidence="15">
    <location>
        <begin position="586"/>
        <end position="747"/>
    </location>
</feature>
<dbReference type="Gene3D" id="2.40.10.170">
    <property type="match status" value="1"/>
</dbReference>
<dbReference type="Proteomes" id="UP000525652">
    <property type="component" value="Unassembled WGS sequence"/>
</dbReference>
<dbReference type="SMART" id="SM01058">
    <property type="entry name" value="CarD_TRCF"/>
    <property type="match status" value="1"/>
</dbReference>
<evidence type="ECO:0000256" key="9">
    <source>
        <dbReference type="ARBA" id="ARBA00023204"/>
    </source>
</evidence>
<dbReference type="SUPFAM" id="SSF141259">
    <property type="entry name" value="CarD-like"/>
    <property type="match status" value="1"/>
</dbReference>
<keyword evidence="2 13" id="KW-0963">Cytoplasm</keyword>
<evidence type="ECO:0000256" key="5">
    <source>
        <dbReference type="ARBA" id="ARBA00022801"/>
    </source>
</evidence>
<dbReference type="GO" id="GO:0016787">
    <property type="term" value="F:hydrolase activity"/>
    <property type="evidence" value="ECO:0007669"/>
    <property type="project" value="UniProtKB-KW"/>
</dbReference>
<keyword evidence="9 13" id="KW-0234">DNA repair</keyword>
<dbReference type="InterPro" id="IPR037235">
    <property type="entry name" value="TRCF-like_C_D7"/>
</dbReference>
<dbReference type="AlphaFoldDB" id="A0A7X1B4D7"/>
<dbReference type="Gene3D" id="3.40.50.11180">
    <property type="match status" value="1"/>
</dbReference>
<dbReference type="SUPFAM" id="SSF52540">
    <property type="entry name" value="P-loop containing nucleoside triphosphate hydrolases"/>
    <property type="match status" value="3"/>
</dbReference>
<keyword evidence="8 13" id="KW-0238">DNA-binding</keyword>
<evidence type="ECO:0000313" key="18">
    <source>
        <dbReference type="Proteomes" id="UP000525652"/>
    </source>
</evidence>
<dbReference type="InterPro" id="IPR011545">
    <property type="entry name" value="DEAD/DEAH_box_helicase_dom"/>
</dbReference>
<dbReference type="CDD" id="cd17991">
    <property type="entry name" value="DEXHc_TRCF"/>
    <property type="match status" value="1"/>
</dbReference>
<keyword evidence="5 13" id="KW-0378">Hydrolase</keyword>
<comment type="subcellular location">
    <subcellularLocation>
        <location evidence="1 13">Cytoplasm</location>
    </subcellularLocation>
</comment>
<dbReference type="GO" id="GO:0003678">
    <property type="term" value="F:DNA helicase activity"/>
    <property type="evidence" value="ECO:0007669"/>
    <property type="project" value="TreeGrafter"/>
</dbReference>
<dbReference type="GO" id="GO:0005737">
    <property type="term" value="C:cytoplasm"/>
    <property type="evidence" value="ECO:0007669"/>
    <property type="project" value="UniProtKB-SubCell"/>
</dbReference>
<feature type="region of interest" description="Disordered" evidence="14">
    <location>
        <begin position="258"/>
        <end position="277"/>
    </location>
</feature>
<keyword evidence="4 13" id="KW-0227">DNA damage</keyword>
<accession>A0A7X1B4D7</accession>
<dbReference type="InterPro" id="IPR005118">
    <property type="entry name" value="TRCF_C"/>
</dbReference>
<dbReference type="Gene3D" id="3.40.50.300">
    <property type="entry name" value="P-loop containing nucleotide triphosphate hydrolases"/>
    <property type="match status" value="2"/>
</dbReference>
<dbReference type="InterPro" id="IPR027417">
    <property type="entry name" value="P-loop_NTPase"/>
</dbReference>
<protein>
    <recommendedName>
        <fullName evidence="12 13">Transcription-repair-coupling factor</fullName>
        <shortName evidence="13">TRCF</shortName>
        <ecNumber evidence="13">3.6.4.-</ecNumber>
    </recommendedName>
</protein>
<feature type="domain" description="Helicase C-terminal" evidence="16">
    <location>
        <begin position="772"/>
        <end position="922"/>
    </location>
</feature>
<comment type="function">
    <text evidence="13">Couples transcription and DNA repair by recognizing RNA polymerase (RNAP) stalled at DNA lesions. Mediates ATP-dependent release of RNAP and its truncated transcript from the DNA, and recruitment of nucleotide excision repair machinery to the damaged site.</text>
</comment>
<dbReference type="InterPro" id="IPR041471">
    <property type="entry name" value="UvrB_inter"/>
</dbReference>
<reference evidence="17 18" key="1">
    <citation type="submission" date="2020-07" db="EMBL/GenBank/DDBJ databases">
        <authorList>
            <person name="Feng X."/>
        </authorList>
    </citation>
    <scope>NUCLEOTIDE SEQUENCE [LARGE SCALE GENOMIC DNA]</scope>
    <source>
        <strain evidence="17 18">JCM14086</strain>
    </source>
</reference>
<evidence type="ECO:0000256" key="1">
    <source>
        <dbReference type="ARBA" id="ARBA00004496"/>
    </source>
</evidence>
<evidence type="ECO:0000256" key="14">
    <source>
        <dbReference type="SAM" id="MobiDB-lite"/>
    </source>
</evidence>
<dbReference type="SMART" id="SM00487">
    <property type="entry name" value="DEXDc"/>
    <property type="match status" value="1"/>
</dbReference>
<dbReference type="EC" id="3.6.4.-" evidence="13"/>
<dbReference type="GO" id="GO:0003684">
    <property type="term" value="F:damaged DNA binding"/>
    <property type="evidence" value="ECO:0007669"/>
    <property type="project" value="InterPro"/>
</dbReference>
<dbReference type="InterPro" id="IPR004576">
    <property type="entry name" value="Mfd"/>
</dbReference>